<name>A0ACA9KUG2_9GLOM</name>
<evidence type="ECO:0000313" key="2">
    <source>
        <dbReference type="Proteomes" id="UP000789525"/>
    </source>
</evidence>
<proteinExistence type="predicted"/>
<keyword evidence="2" id="KW-1185">Reference proteome</keyword>
<organism evidence="1 2">
    <name type="scientific">Acaulospora colombiana</name>
    <dbReference type="NCBI Taxonomy" id="27376"/>
    <lineage>
        <taxon>Eukaryota</taxon>
        <taxon>Fungi</taxon>
        <taxon>Fungi incertae sedis</taxon>
        <taxon>Mucoromycota</taxon>
        <taxon>Glomeromycotina</taxon>
        <taxon>Glomeromycetes</taxon>
        <taxon>Diversisporales</taxon>
        <taxon>Acaulosporaceae</taxon>
        <taxon>Acaulospora</taxon>
    </lineage>
</organism>
<evidence type="ECO:0000313" key="1">
    <source>
        <dbReference type="EMBL" id="CAG8494048.1"/>
    </source>
</evidence>
<reference evidence="1" key="1">
    <citation type="submission" date="2021-06" db="EMBL/GenBank/DDBJ databases">
        <authorList>
            <person name="Kallberg Y."/>
            <person name="Tangrot J."/>
            <person name="Rosling A."/>
        </authorList>
    </citation>
    <scope>NUCLEOTIDE SEQUENCE</scope>
    <source>
        <strain evidence="1">CL356</strain>
    </source>
</reference>
<dbReference type="Proteomes" id="UP000789525">
    <property type="component" value="Unassembled WGS sequence"/>
</dbReference>
<dbReference type="EMBL" id="CAJVPT010003300">
    <property type="protein sequence ID" value="CAG8494048.1"/>
    <property type="molecule type" value="Genomic_DNA"/>
</dbReference>
<gene>
    <name evidence="1" type="ORF">ACOLOM_LOCUS2502</name>
</gene>
<protein>
    <submittedName>
        <fullName evidence="1">986_t:CDS:1</fullName>
    </submittedName>
</protein>
<sequence length="460" mass="52135">MTIAFNLQVVFLHRRKVSSFSDRWYIPVALMVAIIINIPPLVYDRFGYDSNEQKCLYRGLNTKETQMWVLWTFLVPISFALIYCTTVLVIVMCKLIFEHRKLVEAVHIHSNATLTVKAKRKKIILLKLVGRIVMYAAVPLVNVTGIVVEYVWMIAHANQNVPLWIIYWAIVGSCLPGLSNFIAFIFDPAIHNALRKVRRDLIDNYGYEKSSYFTHSSPPLSPSEAYFQNFPRRNSHPIHLPTTTTFSPSPTNYPPSTPRPLSLHLSVSPNYTSPSRRTSANYGIQKKKDNRILQWIVRAFLDTKKEPVSFSMLQPRFETVEGYNAATQNNSVNTLPGQNLDIKNSNDYISQDLNTIQTDKRTFARCVSNEQTRESIDQMGRVSTTIAYDVNNPNPYSDTNTLTTTSNCSGLDCPVSIRIHPPPDSVTGVIEIGSSRRSNRSDSITSVVSRDSVDNDLSIY</sequence>
<comment type="caution">
    <text evidence="1">The sequence shown here is derived from an EMBL/GenBank/DDBJ whole genome shotgun (WGS) entry which is preliminary data.</text>
</comment>
<accession>A0ACA9KUG2</accession>